<gene>
    <name evidence="1" type="ORF">ACFOPQ_17350</name>
</gene>
<dbReference type="InterPro" id="IPR050275">
    <property type="entry name" value="PGM_Phosphatase"/>
</dbReference>
<evidence type="ECO:0000313" key="2">
    <source>
        <dbReference type="Proteomes" id="UP001595748"/>
    </source>
</evidence>
<evidence type="ECO:0000313" key="1">
    <source>
        <dbReference type="EMBL" id="MFC3862532.1"/>
    </source>
</evidence>
<dbReference type="RefSeq" id="WP_380080489.1">
    <property type="nucleotide sequence ID" value="NZ_JBHRZF010000201.1"/>
</dbReference>
<name>A0ABV8AE56_9DEIO</name>
<dbReference type="EMBL" id="JBHRZF010000201">
    <property type="protein sequence ID" value="MFC3862532.1"/>
    <property type="molecule type" value="Genomic_DNA"/>
</dbReference>
<keyword evidence="2" id="KW-1185">Reference proteome</keyword>
<accession>A0ABV8AE56</accession>
<dbReference type="Proteomes" id="UP001595748">
    <property type="component" value="Unassembled WGS sequence"/>
</dbReference>
<dbReference type="InterPro" id="IPR013078">
    <property type="entry name" value="His_Pase_superF_clade-1"/>
</dbReference>
<organism evidence="1 2">
    <name type="scientific">Deinococcus antarcticus</name>
    <dbReference type="NCBI Taxonomy" id="1298767"/>
    <lineage>
        <taxon>Bacteria</taxon>
        <taxon>Thermotogati</taxon>
        <taxon>Deinococcota</taxon>
        <taxon>Deinococci</taxon>
        <taxon>Deinococcales</taxon>
        <taxon>Deinococcaceae</taxon>
        <taxon>Deinococcus</taxon>
    </lineage>
</organism>
<sequence>MRQFNTGVPALTDPTLTLHLVRHAPSAPNAARRYPRPDEDAPLTPRGEALARTLKLPMHAVAFTSPSYRAQRTAELAGFIAPEVAPALAEANFGVMAGRTWAELERVYANLPWHWTRAPSDPTLAFGPPQGETGRDFHARVQRWLDHLPETGEVVAFTHAGPIHAALRLTVGIKAVETPPCTVVTLKRGSGEWWLVGMSTPH</sequence>
<dbReference type="InterPro" id="IPR029033">
    <property type="entry name" value="His_PPase_superfam"/>
</dbReference>
<comment type="caution">
    <text evidence="1">The sequence shown here is derived from an EMBL/GenBank/DDBJ whole genome shotgun (WGS) entry which is preliminary data.</text>
</comment>
<dbReference type="PANTHER" id="PTHR48100:SF1">
    <property type="entry name" value="HISTIDINE PHOSPHATASE FAMILY PROTEIN-RELATED"/>
    <property type="match status" value="1"/>
</dbReference>
<dbReference type="Pfam" id="PF00300">
    <property type="entry name" value="His_Phos_1"/>
    <property type="match status" value="1"/>
</dbReference>
<dbReference type="Gene3D" id="3.40.50.1240">
    <property type="entry name" value="Phosphoglycerate mutase-like"/>
    <property type="match status" value="1"/>
</dbReference>
<protein>
    <submittedName>
        <fullName evidence="1">Histidine phosphatase family protein</fullName>
    </submittedName>
</protein>
<proteinExistence type="predicted"/>
<dbReference type="CDD" id="cd07067">
    <property type="entry name" value="HP_PGM_like"/>
    <property type="match status" value="1"/>
</dbReference>
<reference evidence="2" key="1">
    <citation type="journal article" date="2019" name="Int. J. Syst. Evol. Microbiol.">
        <title>The Global Catalogue of Microorganisms (GCM) 10K type strain sequencing project: providing services to taxonomists for standard genome sequencing and annotation.</title>
        <authorList>
            <consortium name="The Broad Institute Genomics Platform"/>
            <consortium name="The Broad Institute Genome Sequencing Center for Infectious Disease"/>
            <person name="Wu L."/>
            <person name="Ma J."/>
        </authorList>
    </citation>
    <scope>NUCLEOTIDE SEQUENCE [LARGE SCALE GENOMIC DNA]</scope>
    <source>
        <strain evidence="2">CCTCC AB 2013263</strain>
    </source>
</reference>
<dbReference type="SUPFAM" id="SSF53254">
    <property type="entry name" value="Phosphoglycerate mutase-like"/>
    <property type="match status" value="1"/>
</dbReference>
<dbReference type="SMART" id="SM00855">
    <property type="entry name" value="PGAM"/>
    <property type="match status" value="1"/>
</dbReference>
<dbReference type="PANTHER" id="PTHR48100">
    <property type="entry name" value="BROAD-SPECIFICITY PHOSPHATASE YOR283W-RELATED"/>
    <property type="match status" value="1"/>
</dbReference>